<feature type="region of interest" description="Disordered" evidence="1">
    <location>
        <begin position="94"/>
        <end position="117"/>
    </location>
</feature>
<feature type="compositionally biased region" description="Low complexity" evidence="1">
    <location>
        <begin position="94"/>
        <end position="106"/>
    </location>
</feature>
<name>A0A1H6NGK4_9RHOB</name>
<evidence type="ECO:0000256" key="1">
    <source>
        <dbReference type="SAM" id="MobiDB-lite"/>
    </source>
</evidence>
<dbReference type="EMBL" id="FNXG01000006">
    <property type="protein sequence ID" value="SEI10103.1"/>
    <property type="molecule type" value="Genomic_DNA"/>
</dbReference>
<gene>
    <name evidence="2" type="ORF">SAMN04488075_2869</name>
</gene>
<dbReference type="AlphaFoldDB" id="A0A1H6NGK4"/>
<dbReference type="STRING" id="65735.SAMN04488075_2869"/>
<accession>A0A1H6NGK4</accession>
<evidence type="ECO:0000313" key="2">
    <source>
        <dbReference type="EMBL" id="SEI10103.1"/>
    </source>
</evidence>
<proteinExistence type="predicted"/>
<dbReference type="OrthoDB" id="7473872at2"/>
<reference evidence="3" key="1">
    <citation type="submission" date="2016-10" db="EMBL/GenBank/DDBJ databases">
        <authorList>
            <person name="Varghese N."/>
            <person name="Submissions S."/>
        </authorList>
    </citation>
    <scope>NUCLEOTIDE SEQUENCE [LARGE SCALE GENOMIC DNA]</scope>
    <source>
        <strain evidence="3">DSM 11593</strain>
    </source>
</reference>
<keyword evidence="3" id="KW-1185">Reference proteome</keyword>
<evidence type="ECO:0000313" key="3">
    <source>
        <dbReference type="Proteomes" id="UP000199125"/>
    </source>
</evidence>
<protein>
    <submittedName>
        <fullName evidence="2">Phage tail tube protein, GTA-gp10</fullName>
    </submittedName>
</protein>
<dbReference type="RefSeq" id="WP_090848781.1">
    <property type="nucleotide sequence ID" value="NZ_FNXG01000006.1"/>
</dbReference>
<organism evidence="2 3">
    <name type="scientific">Paracoccus alkenifer</name>
    <dbReference type="NCBI Taxonomy" id="65735"/>
    <lineage>
        <taxon>Bacteria</taxon>
        <taxon>Pseudomonadati</taxon>
        <taxon>Pseudomonadota</taxon>
        <taxon>Alphaproteobacteria</taxon>
        <taxon>Rhodobacterales</taxon>
        <taxon>Paracoccaceae</taxon>
        <taxon>Paracoccus</taxon>
    </lineage>
</organism>
<dbReference type="InterPro" id="IPR021791">
    <property type="entry name" value="Phage_TAC_11"/>
</dbReference>
<dbReference type="Proteomes" id="UP000199125">
    <property type="component" value="Unassembled WGS sequence"/>
</dbReference>
<sequence>MANSFRGEVTLTHDGQDYTMVLDFNALCEYEDATGDSWNGFFERLDSGAIRATELRTMVWAGLRSHHPDITLPQAGAVLSSNSDAVIRAAAAALPPEKSAPAAKGARGNGKGKASGP</sequence>
<feature type="compositionally biased region" description="Gly residues" evidence="1">
    <location>
        <begin position="107"/>
        <end position="117"/>
    </location>
</feature>
<dbReference type="Pfam" id="PF11836">
    <property type="entry name" value="Phage_TAC_11"/>
    <property type="match status" value="1"/>
</dbReference>